<dbReference type="OMA" id="PFKARRE"/>
<comment type="caution">
    <text evidence="1">The sequence shown here is derived from an EMBL/GenBank/DDBJ whole genome shotgun (WGS) entry which is preliminary data.</text>
</comment>
<protein>
    <submittedName>
        <fullName evidence="1">Uncharacterized protein</fullName>
    </submittedName>
</protein>
<reference evidence="1 2" key="1">
    <citation type="journal article" date="2012" name="Genome Biol.">
        <title>Genome and low-iron response of an oceanic diatom adapted to chronic iron limitation.</title>
        <authorList>
            <person name="Lommer M."/>
            <person name="Specht M."/>
            <person name="Roy A.S."/>
            <person name="Kraemer L."/>
            <person name="Andreson R."/>
            <person name="Gutowska M.A."/>
            <person name="Wolf J."/>
            <person name="Bergner S.V."/>
            <person name="Schilhabel M.B."/>
            <person name="Klostermeier U.C."/>
            <person name="Beiko R.G."/>
            <person name="Rosenstiel P."/>
            <person name="Hippler M."/>
            <person name="Laroche J."/>
        </authorList>
    </citation>
    <scope>NUCLEOTIDE SEQUENCE [LARGE SCALE GENOMIC DNA]</scope>
    <source>
        <strain evidence="1 2">CCMP1005</strain>
    </source>
</reference>
<name>K0T8I1_THAOC</name>
<dbReference type="InterPro" id="IPR032801">
    <property type="entry name" value="PXL2A/B/C"/>
</dbReference>
<dbReference type="Proteomes" id="UP000266841">
    <property type="component" value="Unassembled WGS sequence"/>
</dbReference>
<sequence>MARDDNPLDGFGLIGLIKETGVDDAGISPRKSFTSDSSDEETAFYKALGSRKLGLTSWNPIKIFRGLREVGRRLKEKGISGNFKGEGLVQGGVVIFDSAGNPRYAYREKTGEELPVEDIAAAVKALKSET</sequence>
<gene>
    <name evidence="1" type="ORF">THAOC_12266</name>
</gene>
<dbReference type="eggNOG" id="ENOG502SXJ8">
    <property type="taxonomic scope" value="Eukaryota"/>
</dbReference>
<proteinExistence type="predicted"/>
<dbReference type="OrthoDB" id="40962at2759"/>
<dbReference type="Pfam" id="PF13911">
    <property type="entry name" value="AhpC-TSA_2"/>
    <property type="match status" value="1"/>
</dbReference>
<organism evidence="1 2">
    <name type="scientific">Thalassiosira oceanica</name>
    <name type="common">Marine diatom</name>
    <dbReference type="NCBI Taxonomy" id="159749"/>
    <lineage>
        <taxon>Eukaryota</taxon>
        <taxon>Sar</taxon>
        <taxon>Stramenopiles</taxon>
        <taxon>Ochrophyta</taxon>
        <taxon>Bacillariophyta</taxon>
        <taxon>Coscinodiscophyceae</taxon>
        <taxon>Thalassiosirophycidae</taxon>
        <taxon>Thalassiosirales</taxon>
        <taxon>Thalassiosiraceae</taxon>
        <taxon>Thalassiosira</taxon>
    </lineage>
</organism>
<evidence type="ECO:0000313" key="2">
    <source>
        <dbReference type="Proteomes" id="UP000266841"/>
    </source>
</evidence>
<accession>K0T8I1</accession>
<dbReference type="EMBL" id="AGNL01014290">
    <property type="protein sequence ID" value="EJK66772.1"/>
    <property type="molecule type" value="Genomic_DNA"/>
</dbReference>
<dbReference type="AlphaFoldDB" id="K0T8I1"/>
<evidence type="ECO:0000313" key="1">
    <source>
        <dbReference type="EMBL" id="EJK66772.1"/>
    </source>
</evidence>
<keyword evidence="2" id="KW-1185">Reference proteome</keyword>